<protein>
    <submittedName>
        <fullName evidence="2">Uncharacterized protein</fullName>
    </submittedName>
</protein>
<dbReference type="RefSeq" id="WP_380564245.1">
    <property type="nucleotide sequence ID" value="NZ_JBEUKS010000003.1"/>
</dbReference>
<sequence length="77" mass="8270">MGTGWLLTRRRSPYQLSSWWGPCAVPATVALGFVSMRKAVAPGPLSAGGFILAGALLVAGELLAALIHRVRRRRLSR</sequence>
<accession>A0ABV6XKC2</accession>
<dbReference type="Proteomes" id="UP001592581">
    <property type="component" value="Unassembled WGS sequence"/>
</dbReference>
<proteinExistence type="predicted"/>
<evidence type="ECO:0000256" key="1">
    <source>
        <dbReference type="SAM" id="Phobius"/>
    </source>
</evidence>
<organism evidence="2 3">
    <name type="scientific">Streptacidiphilus jeojiensis</name>
    <dbReference type="NCBI Taxonomy" id="3229225"/>
    <lineage>
        <taxon>Bacteria</taxon>
        <taxon>Bacillati</taxon>
        <taxon>Actinomycetota</taxon>
        <taxon>Actinomycetes</taxon>
        <taxon>Kitasatosporales</taxon>
        <taxon>Streptomycetaceae</taxon>
        <taxon>Streptacidiphilus</taxon>
    </lineage>
</organism>
<feature type="transmembrane region" description="Helical" evidence="1">
    <location>
        <begin position="47"/>
        <end position="67"/>
    </location>
</feature>
<gene>
    <name evidence="2" type="ORF">ABUW04_10505</name>
</gene>
<keyword evidence="1" id="KW-0472">Membrane</keyword>
<dbReference type="EMBL" id="JBEUKS010000003">
    <property type="protein sequence ID" value="MFC1438687.1"/>
    <property type="molecule type" value="Genomic_DNA"/>
</dbReference>
<feature type="transmembrane region" description="Helical" evidence="1">
    <location>
        <begin position="16"/>
        <end position="35"/>
    </location>
</feature>
<keyword evidence="1" id="KW-0812">Transmembrane</keyword>
<keyword evidence="3" id="KW-1185">Reference proteome</keyword>
<comment type="caution">
    <text evidence="2">The sequence shown here is derived from an EMBL/GenBank/DDBJ whole genome shotgun (WGS) entry which is preliminary data.</text>
</comment>
<evidence type="ECO:0000313" key="2">
    <source>
        <dbReference type="EMBL" id="MFC1438687.1"/>
    </source>
</evidence>
<name>A0ABV6XKC2_9ACTN</name>
<keyword evidence="1" id="KW-1133">Transmembrane helix</keyword>
<reference evidence="2 3" key="1">
    <citation type="submission" date="2024-06" db="EMBL/GenBank/DDBJ databases">
        <authorList>
            <person name="Lee S.D."/>
        </authorList>
    </citation>
    <scope>NUCLEOTIDE SEQUENCE [LARGE SCALE GENOMIC DNA]</scope>
    <source>
        <strain evidence="2 3">N1-10</strain>
    </source>
</reference>
<evidence type="ECO:0000313" key="3">
    <source>
        <dbReference type="Proteomes" id="UP001592581"/>
    </source>
</evidence>